<feature type="domain" description="RNA polymerase Rpb4/RPC9 core" evidence="8">
    <location>
        <begin position="1"/>
        <end position="133"/>
    </location>
</feature>
<dbReference type="InterPro" id="IPR010997">
    <property type="entry name" value="HRDC-like_sf"/>
</dbReference>
<evidence type="ECO:0000256" key="7">
    <source>
        <dbReference type="SAM" id="MobiDB-lite"/>
    </source>
</evidence>
<dbReference type="PANTHER" id="PTHR15561">
    <property type="entry name" value="CALCITONIN GENE-RELATED PEPTIDE-RECEPTOR COMPONENT PROTEIN"/>
    <property type="match status" value="1"/>
</dbReference>
<dbReference type="SUPFAM" id="SSF47819">
    <property type="entry name" value="HRDC-like"/>
    <property type="match status" value="1"/>
</dbReference>
<protein>
    <recommendedName>
        <fullName evidence="3">DNA-directed RNA polymerase III subunit RPC9</fullName>
    </recommendedName>
</protein>
<keyword evidence="5" id="KW-0804">Transcription</keyword>
<evidence type="ECO:0000256" key="5">
    <source>
        <dbReference type="ARBA" id="ARBA00023163"/>
    </source>
</evidence>
<dbReference type="InterPro" id="IPR005574">
    <property type="entry name" value="Rpb4/RPC9"/>
</dbReference>
<dbReference type="Gene3D" id="1.20.1250.40">
    <property type="match status" value="1"/>
</dbReference>
<comment type="subcellular location">
    <subcellularLocation>
        <location evidence="1">Nucleus</location>
    </subcellularLocation>
</comment>
<evidence type="ECO:0000256" key="4">
    <source>
        <dbReference type="ARBA" id="ARBA00022478"/>
    </source>
</evidence>
<evidence type="ECO:0000256" key="1">
    <source>
        <dbReference type="ARBA" id="ARBA00004123"/>
    </source>
</evidence>
<name>M7TJL6_EUTLA</name>
<dbReference type="HOGENOM" id="CLU_092529_3_1_1"/>
<dbReference type="GO" id="GO:0006384">
    <property type="term" value="P:transcription initiation at RNA polymerase III promoter"/>
    <property type="evidence" value="ECO:0007669"/>
    <property type="project" value="InterPro"/>
</dbReference>
<dbReference type="InterPro" id="IPR038324">
    <property type="entry name" value="Rpb4/RPC9_sf"/>
</dbReference>
<dbReference type="GO" id="GO:0005666">
    <property type="term" value="C:RNA polymerase III complex"/>
    <property type="evidence" value="ECO:0007669"/>
    <property type="project" value="InterPro"/>
</dbReference>
<dbReference type="AlphaFoldDB" id="M7TJL6"/>
<evidence type="ECO:0000259" key="8">
    <source>
        <dbReference type="SMART" id="SM00657"/>
    </source>
</evidence>
<evidence type="ECO:0000256" key="3">
    <source>
        <dbReference type="ARBA" id="ARBA00016672"/>
    </source>
</evidence>
<feature type="region of interest" description="Disordered" evidence="7">
    <location>
        <begin position="132"/>
        <end position="154"/>
    </location>
</feature>
<keyword evidence="6" id="KW-0539">Nucleus</keyword>
<gene>
    <name evidence="9" type="ORF">UCREL1_2852</name>
</gene>
<keyword evidence="10" id="KW-1185">Reference proteome</keyword>
<dbReference type="OrthoDB" id="1746530at2759"/>
<evidence type="ECO:0000313" key="9">
    <source>
        <dbReference type="EMBL" id="EMR70116.1"/>
    </source>
</evidence>
<dbReference type="SMART" id="SM00657">
    <property type="entry name" value="RPOL4c"/>
    <property type="match status" value="1"/>
</dbReference>
<evidence type="ECO:0000313" key="10">
    <source>
        <dbReference type="Proteomes" id="UP000012174"/>
    </source>
</evidence>
<dbReference type="GO" id="GO:0000166">
    <property type="term" value="F:nucleotide binding"/>
    <property type="evidence" value="ECO:0007669"/>
    <property type="project" value="InterPro"/>
</dbReference>
<dbReference type="InterPro" id="IPR006590">
    <property type="entry name" value="RNA_pol_Rpb4/RPC9_core"/>
</dbReference>
<dbReference type="KEGG" id="ela:UCREL1_2852"/>
<dbReference type="eggNOG" id="KOG4168">
    <property type="taxonomic scope" value="Eukaryota"/>
</dbReference>
<keyword evidence="4" id="KW-0240">DNA-directed RNA polymerase</keyword>
<dbReference type="InterPro" id="IPR038846">
    <property type="entry name" value="RPC9"/>
</dbReference>
<dbReference type="Pfam" id="PF03874">
    <property type="entry name" value="RNA_pol_Rpb4"/>
    <property type="match status" value="1"/>
</dbReference>
<dbReference type="OMA" id="WGMHNLA"/>
<feature type="compositionally biased region" description="Acidic residues" evidence="7">
    <location>
        <begin position="136"/>
        <end position="154"/>
    </location>
</feature>
<reference evidence="10" key="1">
    <citation type="journal article" date="2013" name="Genome Announc.">
        <title>Draft genome sequence of the grapevine dieback fungus Eutypa lata UCR-EL1.</title>
        <authorList>
            <person name="Blanco-Ulate B."/>
            <person name="Rolshausen P.E."/>
            <person name="Cantu D."/>
        </authorList>
    </citation>
    <scope>NUCLEOTIDE SEQUENCE [LARGE SCALE GENOMIC DNA]</scope>
    <source>
        <strain evidence="10">UCR-EL1</strain>
    </source>
</reference>
<proteinExistence type="inferred from homology"/>
<organism evidence="9 10">
    <name type="scientific">Eutypa lata (strain UCR-EL1)</name>
    <name type="common">Grapevine dieback disease fungus</name>
    <name type="synonym">Eutypa armeniacae</name>
    <dbReference type="NCBI Taxonomy" id="1287681"/>
    <lineage>
        <taxon>Eukaryota</taxon>
        <taxon>Fungi</taxon>
        <taxon>Dikarya</taxon>
        <taxon>Ascomycota</taxon>
        <taxon>Pezizomycotina</taxon>
        <taxon>Sordariomycetes</taxon>
        <taxon>Xylariomycetidae</taxon>
        <taxon>Xylariales</taxon>
        <taxon>Diatrypaceae</taxon>
        <taxon>Eutypa</taxon>
    </lineage>
</organism>
<comment type="similarity">
    <text evidence="2">Belongs to the eukaryotic RPC9 RNA polymerase subunit family.</text>
</comment>
<sequence>MKILEAQSAVLTNLEVYEFLSAQAKEYQEQKRRGPNNLETLRKELIQYFEAFPSPLSQKPQPFGGGAAAAIIPQLMQRLRAYSLTKGEFIMIFNMRPTNVPTLNAVVEEMEERFSPEDQEDIVNGITEVLGAFPPQEEEGEGEGDAMETTEDGQ</sequence>
<evidence type="ECO:0000256" key="6">
    <source>
        <dbReference type="ARBA" id="ARBA00023242"/>
    </source>
</evidence>
<dbReference type="STRING" id="1287681.M7TJL6"/>
<dbReference type="Proteomes" id="UP000012174">
    <property type="component" value="Unassembled WGS sequence"/>
</dbReference>
<evidence type="ECO:0000256" key="2">
    <source>
        <dbReference type="ARBA" id="ARBA00006898"/>
    </source>
</evidence>
<dbReference type="PANTHER" id="PTHR15561:SF0">
    <property type="entry name" value="DNA-DIRECTED RNA POLYMERASE III SUBUNIT RPC9"/>
    <property type="match status" value="1"/>
</dbReference>
<accession>M7TJL6</accession>
<dbReference type="EMBL" id="KB705954">
    <property type="protein sequence ID" value="EMR70116.1"/>
    <property type="molecule type" value="Genomic_DNA"/>
</dbReference>